<dbReference type="KEGG" id="vin:AKJ08_2660"/>
<organism evidence="3 4">
    <name type="scientific">Vulgatibacter incomptus</name>
    <dbReference type="NCBI Taxonomy" id="1391653"/>
    <lineage>
        <taxon>Bacteria</taxon>
        <taxon>Pseudomonadati</taxon>
        <taxon>Myxococcota</taxon>
        <taxon>Myxococcia</taxon>
        <taxon>Myxococcales</taxon>
        <taxon>Cystobacterineae</taxon>
        <taxon>Vulgatibacteraceae</taxon>
        <taxon>Vulgatibacter</taxon>
    </lineage>
</organism>
<evidence type="ECO:0000259" key="2">
    <source>
        <dbReference type="Pfam" id="PF00156"/>
    </source>
</evidence>
<protein>
    <submittedName>
        <fullName evidence="3">Competence protein F, phosphoribosyltransferase domain protein</fullName>
    </submittedName>
</protein>
<dbReference type="Gene3D" id="3.40.50.2020">
    <property type="match status" value="1"/>
</dbReference>
<dbReference type="GO" id="GO:0016757">
    <property type="term" value="F:glycosyltransferase activity"/>
    <property type="evidence" value="ECO:0007669"/>
    <property type="project" value="UniProtKB-KW"/>
</dbReference>
<feature type="domain" description="Phosphoribosyltransferase" evidence="2">
    <location>
        <begin position="97"/>
        <end position="186"/>
    </location>
</feature>
<dbReference type="PANTHER" id="PTHR47505:SF1">
    <property type="entry name" value="DNA UTILIZATION PROTEIN YHGH"/>
    <property type="match status" value="1"/>
</dbReference>
<proteinExistence type="inferred from homology"/>
<reference evidence="3 4" key="1">
    <citation type="submission" date="2015-08" db="EMBL/GenBank/DDBJ databases">
        <authorList>
            <person name="Babu N.S."/>
            <person name="Beckwith C.J."/>
            <person name="Beseler K.G."/>
            <person name="Brison A."/>
            <person name="Carone J.V."/>
            <person name="Caskin T.P."/>
            <person name="Diamond M."/>
            <person name="Durham M.E."/>
            <person name="Foxe J.M."/>
            <person name="Go M."/>
            <person name="Henderson B.A."/>
            <person name="Jones I.B."/>
            <person name="McGettigan J.A."/>
            <person name="Micheletti S.J."/>
            <person name="Nasrallah M.E."/>
            <person name="Ortiz D."/>
            <person name="Piller C.R."/>
            <person name="Privatt S.R."/>
            <person name="Schneider S.L."/>
            <person name="Sharp S."/>
            <person name="Smith T.C."/>
            <person name="Stanton J.D."/>
            <person name="Ullery H.E."/>
            <person name="Wilson R.J."/>
            <person name="Serrano M.G."/>
            <person name="Buck G."/>
            <person name="Lee V."/>
            <person name="Wang Y."/>
            <person name="Carvalho R."/>
            <person name="Voegtly L."/>
            <person name="Shi R."/>
            <person name="Duckworth R."/>
            <person name="Johnson A."/>
            <person name="Loviza R."/>
            <person name="Walstead R."/>
            <person name="Shah Z."/>
            <person name="Kiflezghi M."/>
            <person name="Wade K."/>
            <person name="Ball S.L."/>
            <person name="Bradley K.W."/>
            <person name="Asai D.J."/>
            <person name="Bowman C.A."/>
            <person name="Russell D.A."/>
            <person name="Pope W.H."/>
            <person name="Jacobs-Sera D."/>
            <person name="Hendrix R.W."/>
            <person name="Hatfull G.F."/>
        </authorList>
    </citation>
    <scope>NUCLEOTIDE SEQUENCE [LARGE SCALE GENOMIC DNA]</scope>
    <source>
        <strain evidence="3 4">DSM 27710</strain>
    </source>
</reference>
<dbReference type="EMBL" id="CP012332">
    <property type="protein sequence ID" value="AKU92273.1"/>
    <property type="molecule type" value="Genomic_DNA"/>
</dbReference>
<accession>A0A0K1PFG7</accession>
<dbReference type="STRING" id="1391653.AKJ08_2660"/>
<evidence type="ECO:0000313" key="3">
    <source>
        <dbReference type="EMBL" id="AKU92273.1"/>
    </source>
</evidence>
<dbReference type="SUPFAM" id="SSF53271">
    <property type="entry name" value="PRTase-like"/>
    <property type="match status" value="1"/>
</dbReference>
<dbReference type="PATRIC" id="fig|1391653.3.peg.2763"/>
<sequence length="190" mass="19721">MPPPSDVGGRARRSAPEACATCTADPPAFSEVISAFAYGGAAAEAVQRLKYRGRREVASSLGGLVATSCASRLQKIDVVAPIPLHPSRRSERGYDQALLLARAIAREARKPLRPELLRRVRQTPGQVGSSRVDRLANLEGAFEAGPEASGLRVALVDDVVTTGATAASAAKALARAGASRVVILSVARAG</sequence>
<gene>
    <name evidence="3" type="ORF">AKJ08_2660</name>
</gene>
<dbReference type="InterPro" id="IPR051910">
    <property type="entry name" value="ComF/GntX_DNA_util-trans"/>
</dbReference>
<dbReference type="InterPro" id="IPR000836">
    <property type="entry name" value="PRTase_dom"/>
</dbReference>
<evidence type="ECO:0000313" key="4">
    <source>
        <dbReference type="Proteomes" id="UP000055590"/>
    </source>
</evidence>
<name>A0A0K1PFG7_9BACT</name>
<dbReference type="PANTHER" id="PTHR47505">
    <property type="entry name" value="DNA UTILIZATION PROTEIN YHGH"/>
    <property type="match status" value="1"/>
</dbReference>
<keyword evidence="3" id="KW-0328">Glycosyltransferase</keyword>
<evidence type="ECO:0000256" key="1">
    <source>
        <dbReference type="ARBA" id="ARBA00008007"/>
    </source>
</evidence>
<dbReference type="Proteomes" id="UP000055590">
    <property type="component" value="Chromosome"/>
</dbReference>
<keyword evidence="4" id="KW-1185">Reference proteome</keyword>
<keyword evidence="3" id="KW-0808">Transferase</keyword>
<dbReference type="InterPro" id="IPR029057">
    <property type="entry name" value="PRTase-like"/>
</dbReference>
<dbReference type="Pfam" id="PF00156">
    <property type="entry name" value="Pribosyltran"/>
    <property type="match status" value="1"/>
</dbReference>
<dbReference type="AlphaFoldDB" id="A0A0K1PFG7"/>
<comment type="similarity">
    <text evidence="1">Belongs to the ComF/GntX family.</text>
</comment>